<evidence type="ECO:0000256" key="4">
    <source>
        <dbReference type="ARBA" id="ARBA00022821"/>
    </source>
</evidence>
<evidence type="ECO:0000256" key="1">
    <source>
        <dbReference type="ARBA" id="ARBA00001946"/>
    </source>
</evidence>
<evidence type="ECO:0000313" key="10">
    <source>
        <dbReference type="Proteomes" id="UP000823388"/>
    </source>
</evidence>
<dbReference type="FunFam" id="1.10.600.10:FF:000005">
    <property type="entry name" value="Ent-kaur-16-ene synthase, chloroplastic"/>
    <property type="match status" value="1"/>
</dbReference>
<dbReference type="InterPro" id="IPR036965">
    <property type="entry name" value="Terpene_synth_N_sf"/>
</dbReference>
<evidence type="ECO:0000256" key="3">
    <source>
        <dbReference type="ARBA" id="ARBA00022723"/>
    </source>
</evidence>
<dbReference type="InterPro" id="IPR050148">
    <property type="entry name" value="Terpene_synthase-like"/>
</dbReference>
<sequence>MATCAMAFRLLRLHGYDVASDGLTQFSEESSFYDLVQGHLNDSEALLELYKASQVQIFEEEPILENIGFWSAKLLDEQLCSKKISRSVDPGEVEHVLKFPSYGALDRLEHRRNIEQSKTGGFQMLKSAYRSCQVDEGMVALAADGFHSSQALYQQELQKLKSWVKEMRLDELEFARTMMPLVYLLVPASSMYADELSDARLAYAMEIILVTPVDDLFDVGGSREEMENLVTLIEKWDAHEEVGFCSKSVEIVFRAIYHTSNLLGAKAVAVQNRSVMHHIAELWADLARAVMDKAEWTITGHTPSMEEYMAVGVPSTGLGPIVLTPLYLVGPELTEEVVRSREYHEMFRRNATCTRLLNDLQTYKREEEQGKMNSVLLLARHHGGSVEAARAEVRSAVAASRKELLRLVVRDGGMVPRLVRQQFWNVCKVAHKMYREEDGFASTRETMHAANAVVHEPLFWRRGRKIDSPAAAASI</sequence>
<dbReference type="EMBL" id="CM029042">
    <property type="protein sequence ID" value="KAG2620616.1"/>
    <property type="molecule type" value="Genomic_DNA"/>
</dbReference>
<dbReference type="InterPro" id="IPR001906">
    <property type="entry name" value="Terpene_synth_N"/>
</dbReference>
<dbReference type="SUPFAM" id="SSF48576">
    <property type="entry name" value="Terpenoid synthases"/>
    <property type="match status" value="1"/>
</dbReference>
<dbReference type="InterPro" id="IPR008949">
    <property type="entry name" value="Isoprenoid_synthase_dom_sf"/>
</dbReference>
<evidence type="ECO:0000259" key="8">
    <source>
        <dbReference type="Pfam" id="PF03936"/>
    </source>
</evidence>
<dbReference type="PANTHER" id="PTHR31739:SF17">
    <property type="entry name" value="ENT-SANDARACOPIMARA-8(14),15-DIENE SYNTHASE, CHLOROPLASTIC"/>
    <property type="match status" value="1"/>
</dbReference>
<protein>
    <submittedName>
        <fullName evidence="9">Uncharacterized protein</fullName>
    </submittedName>
</protein>
<evidence type="ECO:0000256" key="5">
    <source>
        <dbReference type="ARBA" id="ARBA00022842"/>
    </source>
</evidence>
<comment type="similarity">
    <text evidence="2">Belongs to the terpene synthase family.</text>
</comment>
<dbReference type="Proteomes" id="UP000823388">
    <property type="component" value="Chromosome 3N"/>
</dbReference>
<evidence type="ECO:0000313" key="9">
    <source>
        <dbReference type="EMBL" id="KAG2620616.1"/>
    </source>
</evidence>
<gene>
    <name evidence="9" type="ORF">PVAP13_3NG171200</name>
</gene>
<feature type="domain" description="Terpene synthase N-terminal" evidence="7">
    <location>
        <begin position="2"/>
        <end position="97"/>
    </location>
</feature>
<dbReference type="GO" id="GO:0016102">
    <property type="term" value="P:diterpenoid biosynthetic process"/>
    <property type="evidence" value="ECO:0007669"/>
    <property type="project" value="TreeGrafter"/>
</dbReference>
<dbReference type="InterPro" id="IPR005630">
    <property type="entry name" value="Terpene_synthase_metal-bd"/>
</dbReference>
<evidence type="ECO:0000256" key="6">
    <source>
        <dbReference type="ARBA" id="ARBA00023239"/>
    </source>
</evidence>
<proteinExistence type="inferred from homology"/>
<dbReference type="PANTHER" id="PTHR31739">
    <property type="entry name" value="ENT-COPALYL DIPHOSPHATE SYNTHASE, CHLOROPLASTIC"/>
    <property type="match status" value="1"/>
</dbReference>
<keyword evidence="6" id="KW-0456">Lyase</keyword>
<dbReference type="Pfam" id="PF01397">
    <property type="entry name" value="Terpene_synth"/>
    <property type="match status" value="1"/>
</dbReference>
<dbReference type="Gene3D" id="1.10.600.10">
    <property type="entry name" value="Farnesyl Diphosphate Synthase"/>
    <property type="match status" value="1"/>
</dbReference>
<dbReference type="GO" id="GO:0006952">
    <property type="term" value="P:defense response"/>
    <property type="evidence" value="ECO:0007669"/>
    <property type="project" value="UniProtKB-KW"/>
</dbReference>
<comment type="caution">
    <text evidence="9">The sequence shown here is derived from an EMBL/GenBank/DDBJ whole genome shotgun (WGS) entry which is preliminary data.</text>
</comment>
<evidence type="ECO:0000259" key="7">
    <source>
        <dbReference type="Pfam" id="PF01397"/>
    </source>
</evidence>
<reference evidence="9" key="1">
    <citation type="submission" date="2020-05" db="EMBL/GenBank/DDBJ databases">
        <title>WGS assembly of Panicum virgatum.</title>
        <authorList>
            <person name="Lovell J.T."/>
            <person name="Jenkins J."/>
            <person name="Shu S."/>
            <person name="Juenger T.E."/>
            <person name="Schmutz J."/>
        </authorList>
    </citation>
    <scope>NUCLEOTIDE SEQUENCE</scope>
    <source>
        <strain evidence="9">AP13</strain>
    </source>
</reference>
<dbReference type="AlphaFoldDB" id="A0A8T0UHP8"/>
<keyword evidence="4" id="KW-0611">Plant defense</keyword>
<keyword evidence="5" id="KW-0460">Magnesium</keyword>
<accession>A0A8T0UHP8</accession>
<dbReference type="SUPFAM" id="SSF48239">
    <property type="entry name" value="Terpenoid cyclases/Protein prenyltransferases"/>
    <property type="match status" value="1"/>
</dbReference>
<organism evidence="9 10">
    <name type="scientific">Panicum virgatum</name>
    <name type="common">Blackwell switchgrass</name>
    <dbReference type="NCBI Taxonomy" id="38727"/>
    <lineage>
        <taxon>Eukaryota</taxon>
        <taxon>Viridiplantae</taxon>
        <taxon>Streptophyta</taxon>
        <taxon>Embryophyta</taxon>
        <taxon>Tracheophyta</taxon>
        <taxon>Spermatophyta</taxon>
        <taxon>Magnoliopsida</taxon>
        <taxon>Liliopsida</taxon>
        <taxon>Poales</taxon>
        <taxon>Poaceae</taxon>
        <taxon>PACMAD clade</taxon>
        <taxon>Panicoideae</taxon>
        <taxon>Panicodae</taxon>
        <taxon>Paniceae</taxon>
        <taxon>Panicinae</taxon>
        <taxon>Panicum</taxon>
        <taxon>Panicum sect. Hiantes</taxon>
    </lineage>
</organism>
<dbReference type="InterPro" id="IPR008930">
    <property type="entry name" value="Terpenoid_cyclase/PrenylTrfase"/>
</dbReference>
<dbReference type="GO" id="GO:0010333">
    <property type="term" value="F:terpene synthase activity"/>
    <property type="evidence" value="ECO:0007669"/>
    <property type="project" value="InterPro"/>
</dbReference>
<comment type="cofactor">
    <cofactor evidence="1">
        <name>Mg(2+)</name>
        <dbReference type="ChEBI" id="CHEBI:18420"/>
    </cofactor>
</comment>
<dbReference type="Gene3D" id="1.50.10.130">
    <property type="entry name" value="Terpene synthase, N-terminal domain"/>
    <property type="match status" value="1"/>
</dbReference>
<dbReference type="Pfam" id="PF03936">
    <property type="entry name" value="Terpene_synth_C"/>
    <property type="match status" value="1"/>
</dbReference>
<feature type="domain" description="Terpene synthase metal-binding" evidence="8">
    <location>
        <begin position="165"/>
        <end position="403"/>
    </location>
</feature>
<dbReference type="GO" id="GO:0000287">
    <property type="term" value="F:magnesium ion binding"/>
    <property type="evidence" value="ECO:0007669"/>
    <property type="project" value="InterPro"/>
</dbReference>
<name>A0A8T0UHP8_PANVG</name>
<evidence type="ECO:0000256" key="2">
    <source>
        <dbReference type="ARBA" id="ARBA00006333"/>
    </source>
</evidence>
<keyword evidence="3" id="KW-0479">Metal-binding</keyword>
<keyword evidence="10" id="KW-1185">Reference proteome</keyword>